<evidence type="ECO:0000313" key="3">
    <source>
        <dbReference type="Proteomes" id="UP000176914"/>
    </source>
</evidence>
<comment type="caution">
    <text evidence="2">The sequence shown here is derived from an EMBL/GenBank/DDBJ whole genome shotgun (WGS) entry which is preliminary data.</text>
</comment>
<dbReference type="EMBL" id="MFLL01000025">
    <property type="protein sequence ID" value="OGG68943.1"/>
    <property type="molecule type" value="Genomic_DNA"/>
</dbReference>
<protein>
    <recommendedName>
        <fullName evidence="4">EamA domain-containing protein</fullName>
    </recommendedName>
</protein>
<dbReference type="Proteomes" id="UP000176914">
    <property type="component" value="Unassembled WGS sequence"/>
</dbReference>
<dbReference type="AlphaFoldDB" id="A0A1F6E5G3"/>
<name>A0A1F6E5G3_9BACT</name>
<feature type="transmembrane region" description="Helical" evidence="1">
    <location>
        <begin position="92"/>
        <end position="110"/>
    </location>
</feature>
<keyword evidence="1" id="KW-0812">Transmembrane</keyword>
<feature type="transmembrane region" description="Helical" evidence="1">
    <location>
        <begin position="41"/>
        <end position="61"/>
    </location>
</feature>
<keyword evidence="1" id="KW-0472">Membrane</keyword>
<evidence type="ECO:0000256" key="1">
    <source>
        <dbReference type="SAM" id="Phobius"/>
    </source>
</evidence>
<keyword evidence="1" id="KW-1133">Transmembrane helix</keyword>
<gene>
    <name evidence="2" type="ORF">A3C20_01755</name>
</gene>
<feature type="transmembrane region" description="Helical" evidence="1">
    <location>
        <begin position="68"/>
        <end position="86"/>
    </location>
</feature>
<dbReference type="InterPro" id="IPR037185">
    <property type="entry name" value="EmrE-like"/>
</dbReference>
<organism evidence="2 3">
    <name type="scientific">Candidatus Kaiserbacteria bacterium RIFCSPHIGHO2_02_FULL_55_25</name>
    <dbReference type="NCBI Taxonomy" id="1798498"/>
    <lineage>
        <taxon>Bacteria</taxon>
        <taxon>Candidatus Kaiseribacteriota</taxon>
    </lineage>
</organism>
<accession>A0A1F6E5G3</accession>
<reference evidence="2 3" key="1">
    <citation type="journal article" date="2016" name="Nat. Commun.">
        <title>Thousands of microbial genomes shed light on interconnected biogeochemical processes in an aquifer system.</title>
        <authorList>
            <person name="Anantharaman K."/>
            <person name="Brown C.T."/>
            <person name="Hug L.A."/>
            <person name="Sharon I."/>
            <person name="Castelle C.J."/>
            <person name="Probst A.J."/>
            <person name="Thomas B.C."/>
            <person name="Singh A."/>
            <person name="Wilkins M.J."/>
            <person name="Karaoz U."/>
            <person name="Brodie E.L."/>
            <person name="Williams K.H."/>
            <person name="Hubbard S.S."/>
            <person name="Banfield J.F."/>
        </authorList>
    </citation>
    <scope>NUCLEOTIDE SEQUENCE [LARGE SCALE GENOMIC DNA]</scope>
</reference>
<evidence type="ECO:0008006" key="4">
    <source>
        <dbReference type="Google" id="ProtNLM"/>
    </source>
</evidence>
<proteinExistence type="predicted"/>
<sequence>MNVIVLVLLTQALYTSADLLARHFMGANGFTLSNFLSPWFVIYFALRTVAMFGQLYLLTFVELGRNASLFALASIMLANLLGYLFLGEVLTSTQYVGIMLAVVAFIVLALK</sequence>
<dbReference type="SUPFAM" id="SSF103481">
    <property type="entry name" value="Multidrug resistance efflux transporter EmrE"/>
    <property type="match status" value="1"/>
</dbReference>
<evidence type="ECO:0000313" key="2">
    <source>
        <dbReference type="EMBL" id="OGG68943.1"/>
    </source>
</evidence>